<evidence type="ECO:0000313" key="5">
    <source>
        <dbReference type="EMBL" id="SFV37695.1"/>
    </source>
</evidence>
<keyword evidence="6" id="KW-1185">Reference proteome</keyword>
<dbReference type="InterPro" id="IPR015421">
    <property type="entry name" value="PyrdxlP-dep_Trfase_major"/>
</dbReference>
<dbReference type="Gene3D" id="3.90.1150.10">
    <property type="entry name" value="Aspartate Aminotransferase, domain 1"/>
    <property type="match status" value="1"/>
</dbReference>
<dbReference type="InterPro" id="IPR015422">
    <property type="entry name" value="PyrdxlP-dep_Trfase_small"/>
</dbReference>
<dbReference type="STRING" id="51670.SAMN04488557_3293"/>
<dbReference type="InterPro" id="IPR015424">
    <property type="entry name" value="PyrdxlP-dep_Trfase"/>
</dbReference>
<dbReference type="PANTHER" id="PTHR42832:SF3">
    <property type="entry name" value="L-GLUTAMINE--4-(METHYLSULFANYL)-2-OXOBUTANOATE AMINOTRANSFERASE"/>
    <property type="match status" value="1"/>
</dbReference>
<feature type="domain" description="Aminotransferase class I/classII large" evidence="4">
    <location>
        <begin position="34"/>
        <end position="397"/>
    </location>
</feature>
<evidence type="ECO:0000256" key="2">
    <source>
        <dbReference type="ARBA" id="ARBA00022576"/>
    </source>
</evidence>
<keyword evidence="2 5" id="KW-0032">Aminotransferase</keyword>
<dbReference type="GO" id="GO:0008483">
    <property type="term" value="F:transaminase activity"/>
    <property type="evidence" value="ECO:0007669"/>
    <property type="project" value="UniProtKB-KW"/>
</dbReference>
<dbReference type="OrthoDB" id="9813612at2"/>
<dbReference type="Gene3D" id="3.40.640.10">
    <property type="entry name" value="Type I PLP-dependent aspartate aminotransferase-like (Major domain)"/>
    <property type="match status" value="1"/>
</dbReference>
<gene>
    <name evidence="5" type="ORF">SAMN04488557_3293</name>
</gene>
<accession>A0A1I7NSU7</accession>
<organism evidence="5 6">
    <name type="scientific">Hyphomicrobium facile</name>
    <dbReference type="NCBI Taxonomy" id="51670"/>
    <lineage>
        <taxon>Bacteria</taxon>
        <taxon>Pseudomonadati</taxon>
        <taxon>Pseudomonadota</taxon>
        <taxon>Alphaproteobacteria</taxon>
        <taxon>Hyphomicrobiales</taxon>
        <taxon>Hyphomicrobiaceae</taxon>
        <taxon>Hyphomicrobium</taxon>
    </lineage>
</organism>
<comment type="cofactor">
    <cofactor evidence="1">
        <name>pyridoxal 5'-phosphate</name>
        <dbReference type="ChEBI" id="CHEBI:597326"/>
    </cofactor>
</comment>
<dbReference type="InterPro" id="IPR050881">
    <property type="entry name" value="LL-DAP_aminotransferase"/>
</dbReference>
<dbReference type="RefSeq" id="WP_092868784.1">
    <property type="nucleotide sequence ID" value="NZ_FPCH01000003.1"/>
</dbReference>
<keyword evidence="3 5" id="KW-0808">Transferase</keyword>
<sequence>MSHPLSSLTSGAISSPFTQLRKLLAGIPPGHAKPIELTIGEPREAMPDFIAAKLDEATALYGKYPPIRGAADARLAISEWLQKRYALPSAVDPEREVLMLSGSREGLFFACLPAVGRKEIKGRPAILMCNPYYSAYVAGALAVGAEPVYLNATKATGFLPDLDEIARDKSLLARTAALFINSPANPQGAVADTRYILKALELARARDFMLFLDECYSEIYTEAPPTGGLEVAIQTPERFRNLVVFNSLSKRSNLPGLRSGFCAGDETFLEAYGEVRNMCAPTVPLPVQHASAAIWRDEAHVETSRAAYRDKFLIADNVLGDRYGYKRPAGGFCLWLDLSQFGGGAQAAVTLWQRAGVKVIPGSFLAQTGRDGINPGADYVRVAMVQDSSTIREALERTISVLR</sequence>
<dbReference type="AlphaFoldDB" id="A0A1I7NSU7"/>
<evidence type="ECO:0000259" key="4">
    <source>
        <dbReference type="Pfam" id="PF00155"/>
    </source>
</evidence>
<dbReference type="SUPFAM" id="SSF53383">
    <property type="entry name" value="PLP-dependent transferases"/>
    <property type="match status" value="1"/>
</dbReference>
<dbReference type="Pfam" id="PF00155">
    <property type="entry name" value="Aminotran_1_2"/>
    <property type="match status" value="1"/>
</dbReference>
<dbReference type="GO" id="GO:0030170">
    <property type="term" value="F:pyridoxal phosphate binding"/>
    <property type="evidence" value="ECO:0007669"/>
    <property type="project" value="InterPro"/>
</dbReference>
<dbReference type="CDD" id="cd00609">
    <property type="entry name" value="AAT_like"/>
    <property type="match status" value="1"/>
</dbReference>
<evidence type="ECO:0000256" key="3">
    <source>
        <dbReference type="ARBA" id="ARBA00022679"/>
    </source>
</evidence>
<dbReference type="EMBL" id="FPCH01000003">
    <property type="protein sequence ID" value="SFV37695.1"/>
    <property type="molecule type" value="Genomic_DNA"/>
</dbReference>
<name>A0A1I7NSU7_9HYPH</name>
<reference evidence="6" key="1">
    <citation type="submission" date="2016-10" db="EMBL/GenBank/DDBJ databases">
        <authorList>
            <person name="Varghese N."/>
            <person name="Submissions S."/>
        </authorList>
    </citation>
    <scope>NUCLEOTIDE SEQUENCE [LARGE SCALE GENOMIC DNA]</scope>
    <source>
        <strain evidence="6">DSM 1565</strain>
    </source>
</reference>
<evidence type="ECO:0000313" key="6">
    <source>
        <dbReference type="Proteomes" id="UP000199423"/>
    </source>
</evidence>
<dbReference type="InterPro" id="IPR004839">
    <property type="entry name" value="Aminotransferase_I/II_large"/>
</dbReference>
<proteinExistence type="predicted"/>
<evidence type="ECO:0000256" key="1">
    <source>
        <dbReference type="ARBA" id="ARBA00001933"/>
    </source>
</evidence>
<dbReference type="PANTHER" id="PTHR42832">
    <property type="entry name" value="AMINO ACID AMINOTRANSFERASE"/>
    <property type="match status" value="1"/>
</dbReference>
<dbReference type="Proteomes" id="UP000199423">
    <property type="component" value="Unassembled WGS sequence"/>
</dbReference>
<protein>
    <submittedName>
        <fullName evidence="5">Aspartate/methionine/tyrosine aminotransferase</fullName>
    </submittedName>
</protein>